<accession>A0A1Q9ALZ3</accession>
<organism evidence="2 3">
    <name type="scientific">Xaviernesmea rhizosphaerae</name>
    <dbReference type="NCBI Taxonomy" id="1672749"/>
    <lineage>
        <taxon>Bacteria</taxon>
        <taxon>Pseudomonadati</taxon>
        <taxon>Pseudomonadota</taxon>
        <taxon>Alphaproteobacteria</taxon>
        <taxon>Hyphomicrobiales</taxon>
        <taxon>Rhizobiaceae</taxon>
        <taxon>Rhizobium/Agrobacterium group</taxon>
        <taxon>Xaviernesmea</taxon>
    </lineage>
</organism>
<dbReference type="Proteomes" id="UP000186143">
    <property type="component" value="Unassembled WGS sequence"/>
</dbReference>
<gene>
    <name evidence="2" type="ORF">BJF92_15400</name>
</gene>
<dbReference type="EMBL" id="MKIO01000022">
    <property type="protein sequence ID" value="OLP56280.1"/>
    <property type="molecule type" value="Genomic_DNA"/>
</dbReference>
<protein>
    <recommendedName>
        <fullName evidence="1">YdhG-like domain-containing protein</fullName>
    </recommendedName>
</protein>
<feature type="domain" description="YdhG-like" evidence="1">
    <location>
        <begin position="15"/>
        <end position="81"/>
    </location>
</feature>
<proteinExistence type="predicted"/>
<dbReference type="AlphaFoldDB" id="A0A1Q9ALZ3"/>
<name>A0A1Q9ALZ3_9HYPH</name>
<dbReference type="Pfam" id="PF08818">
    <property type="entry name" value="DUF1801"/>
    <property type="match status" value="1"/>
</dbReference>
<reference evidence="2 3" key="1">
    <citation type="submission" date="2016-09" db="EMBL/GenBank/DDBJ databases">
        <title>Rhizobium sp. nov., a novel species isolated from the rice rhizosphere.</title>
        <authorList>
            <person name="Zhao J."/>
            <person name="Zhang X."/>
        </authorList>
    </citation>
    <scope>NUCLEOTIDE SEQUENCE [LARGE SCALE GENOMIC DNA]</scope>
    <source>
        <strain evidence="2 3">MH17</strain>
    </source>
</reference>
<dbReference type="SUPFAM" id="SSF159888">
    <property type="entry name" value="YdhG-like"/>
    <property type="match status" value="1"/>
</dbReference>
<evidence type="ECO:0000313" key="3">
    <source>
        <dbReference type="Proteomes" id="UP000186143"/>
    </source>
</evidence>
<evidence type="ECO:0000313" key="2">
    <source>
        <dbReference type="EMBL" id="OLP56280.1"/>
    </source>
</evidence>
<sequence>MEVARPGDRAVSWGWGPKKMSEAYAYALTYKDHVNLGFYRGADLPDPHGRLKGTGKSMRHLSIRHPDEVSDPAVRDLIVAAREERRKTLGLPG</sequence>
<comment type="caution">
    <text evidence="2">The sequence shown here is derived from an EMBL/GenBank/DDBJ whole genome shotgun (WGS) entry which is preliminary data.</text>
</comment>
<dbReference type="InterPro" id="IPR014922">
    <property type="entry name" value="YdhG-like"/>
</dbReference>
<evidence type="ECO:0000259" key="1">
    <source>
        <dbReference type="Pfam" id="PF08818"/>
    </source>
</evidence>